<dbReference type="PANTHER" id="PTHR31210:SF43">
    <property type="entry name" value="STORAGE PROTEIN-RELATED"/>
    <property type="match status" value="1"/>
</dbReference>
<keyword evidence="2" id="KW-1185">Reference proteome</keyword>
<name>A0ABY6AYN6_9BURK</name>
<reference evidence="1" key="1">
    <citation type="submission" date="2022-10" db="EMBL/GenBank/DDBJ databases">
        <title>Characterization and whole genome sequencing of a new Roseateles species, isolated from fresh water.</title>
        <authorList>
            <person name="Guliayeva D.Y."/>
            <person name="Akhremchuk A.E."/>
            <person name="Sikolenko M.A."/>
            <person name="Valentovich L.N."/>
            <person name="Sidarenka A.V."/>
        </authorList>
    </citation>
    <scope>NUCLEOTIDE SEQUENCE</scope>
    <source>
        <strain evidence="1">BIM B-1768</strain>
    </source>
</reference>
<sequence>MRILLLPHRPRRNLVILRAGDQSLHPQWIADADRNFDLMVSYYGQLPDRHRDTCDLYETRRGPKWPCLGELLDEHPHLVDQYDAIWLPDDDLAVDTATLVRMFDLFHAHRLQLAQPALTRDSYFTFDTLLQQPGYVLRHMGFVEVMAPLFSREALRRCRESFHFSRIGWGLDFVWPGLIDNPDRRAIAVLDATPVHHTRPVRGGDLYKNHPDADPKEDERRVLARYGRQAARYTAKYEFFGGLCERPPSLLARAWLALRALNAQRRWRRHRWQAVR</sequence>
<gene>
    <name evidence="1" type="ORF">N4261_24200</name>
</gene>
<organism evidence="1 2">
    <name type="scientific">Roseateles amylovorans</name>
    <dbReference type="NCBI Taxonomy" id="2978473"/>
    <lineage>
        <taxon>Bacteria</taxon>
        <taxon>Pseudomonadati</taxon>
        <taxon>Pseudomonadota</taxon>
        <taxon>Betaproteobacteria</taxon>
        <taxon>Burkholderiales</taxon>
        <taxon>Sphaerotilaceae</taxon>
        <taxon>Roseateles</taxon>
    </lineage>
</organism>
<proteinExistence type="predicted"/>
<dbReference type="RefSeq" id="WP_261757790.1">
    <property type="nucleotide sequence ID" value="NZ_CP104562.2"/>
</dbReference>
<dbReference type="Proteomes" id="UP001064933">
    <property type="component" value="Chromosome"/>
</dbReference>
<dbReference type="InterPro" id="IPR007877">
    <property type="entry name" value="DUF707"/>
</dbReference>
<protein>
    <submittedName>
        <fullName evidence="1">DUF707 domain-containing protein</fullName>
    </submittedName>
</protein>
<evidence type="ECO:0000313" key="1">
    <source>
        <dbReference type="EMBL" id="UXH78023.1"/>
    </source>
</evidence>
<dbReference type="Pfam" id="PF05212">
    <property type="entry name" value="DUF707"/>
    <property type="match status" value="2"/>
</dbReference>
<dbReference type="PANTHER" id="PTHR31210">
    <property type="entry name" value="OS06G0731900 PROTEIN"/>
    <property type="match status" value="1"/>
</dbReference>
<dbReference type="EMBL" id="CP104562">
    <property type="protein sequence ID" value="UXH78023.1"/>
    <property type="molecule type" value="Genomic_DNA"/>
</dbReference>
<evidence type="ECO:0000313" key="2">
    <source>
        <dbReference type="Proteomes" id="UP001064933"/>
    </source>
</evidence>
<accession>A0ABY6AYN6</accession>